<dbReference type="InterPro" id="IPR038770">
    <property type="entry name" value="Na+/solute_symporter_sf"/>
</dbReference>
<feature type="transmembrane region" description="Helical" evidence="5">
    <location>
        <begin position="260"/>
        <end position="282"/>
    </location>
</feature>
<dbReference type="Gene3D" id="1.20.1530.20">
    <property type="match status" value="1"/>
</dbReference>
<evidence type="ECO:0000256" key="3">
    <source>
        <dbReference type="ARBA" id="ARBA00022989"/>
    </source>
</evidence>
<accession>A0A239I059</accession>
<keyword evidence="2 5" id="KW-0812">Transmembrane</keyword>
<evidence type="ECO:0000256" key="5">
    <source>
        <dbReference type="SAM" id="Phobius"/>
    </source>
</evidence>
<feature type="transmembrane region" description="Helical" evidence="5">
    <location>
        <begin position="171"/>
        <end position="189"/>
    </location>
</feature>
<feature type="transmembrane region" description="Helical" evidence="5">
    <location>
        <begin position="67"/>
        <end position="86"/>
    </location>
</feature>
<comment type="subcellular location">
    <subcellularLocation>
        <location evidence="1">Membrane</location>
        <topology evidence="1">Multi-pass membrane protein</topology>
    </subcellularLocation>
</comment>
<reference evidence="6 7" key="1">
    <citation type="submission" date="2017-06" db="EMBL/GenBank/DDBJ databases">
        <authorList>
            <person name="Kim H.J."/>
            <person name="Triplett B.A."/>
        </authorList>
    </citation>
    <scope>NUCLEOTIDE SEQUENCE [LARGE SCALE GENOMIC DNA]</scope>
    <source>
        <strain evidence="6 7">DSM 19307</strain>
    </source>
</reference>
<feature type="transmembrane region" description="Helical" evidence="5">
    <location>
        <begin position="98"/>
        <end position="120"/>
    </location>
</feature>
<dbReference type="Proteomes" id="UP000198393">
    <property type="component" value="Unassembled WGS sequence"/>
</dbReference>
<feature type="transmembrane region" description="Helical" evidence="5">
    <location>
        <begin position="7"/>
        <end position="26"/>
    </location>
</feature>
<evidence type="ECO:0000256" key="2">
    <source>
        <dbReference type="ARBA" id="ARBA00022692"/>
    </source>
</evidence>
<proteinExistence type="predicted"/>
<organism evidence="6 7">
    <name type="scientific">Ekhidna lutea</name>
    <dbReference type="NCBI Taxonomy" id="447679"/>
    <lineage>
        <taxon>Bacteria</taxon>
        <taxon>Pseudomonadati</taxon>
        <taxon>Bacteroidota</taxon>
        <taxon>Cytophagia</taxon>
        <taxon>Cytophagales</taxon>
        <taxon>Reichenbachiellaceae</taxon>
        <taxon>Ekhidna</taxon>
    </lineage>
</organism>
<feature type="transmembrane region" description="Helical" evidence="5">
    <location>
        <begin position="233"/>
        <end position="254"/>
    </location>
</feature>
<feature type="transmembrane region" description="Helical" evidence="5">
    <location>
        <begin position="38"/>
        <end position="61"/>
    </location>
</feature>
<dbReference type="InterPro" id="IPR004710">
    <property type="entry name" value="Bilac:Na_transpt"/>
</dbReference>
<feature type="transmembrane region" description="Helical" evidence="5">
    <location>
        <begin position="201"/>
        <end position="221"/>
    </location>
</feature>
<keyword evidence="3 5" id="KW-1133">Transmembrane helix</keyword>
<name>A0A239I059_EKHLU</name>
<dbReference type="OrthoDB" id="9806785at2"/>
<dbReference type="InterPro" id="IPR002657">
    <property type="entry name" value="BilAc:Na_symport/Acr3"/>
</dbReference>
<evidence type="ECO:0000256" key="4">
    <source>
        <dbReference type="ARBA" id="ARBA00023136"/>
    </source>
</evidence>
<evidence type="ECO:0000313" key="6">
    <source>
        <dbReference type="EMBL" id="SNS86871.1"/>
    </source>
</evidence>
<keyword evidence="7" id="KW-1185">Reference proteome</keyword>
<sequence>MTNLSDVLVPAAIAIIMFGIGLNLTLDSFRRVFIRPKAILTGLSLQMIMLPAIGLLIASVWKLDPSYKVGIVLIAACPGGTASNLVTHMLQGRTALSISLTSFNSFLILFTIPFFTTLSLELFTGQHQEVALSFFDTFKNIGSTVIVPVITGLFIRHYFKSLADRIRPYLKYILPAILLIVFLVVGLNAQAGEGLIWDKLIHVLIPLLLLNITTILIGYWVAGEFKINQDGRYTISIEMGLQNSALAIFIASNILNNQAIAMVAIVYSSFSFFTTLGLAYLLSKKNR</sequence>
<evidence type="ECO:0000313" key="7">
    <source>
        <dbReference type="Proteomes" id="UP000198393"/>
    </source>
</evidence>
<dbReference type="AlphaFoldDB" id="A0A239I059"/>
<protein>
    <submittedName>
        <fullName evidence="6">Bile acid:Na+ symporter, BASS family</fullName>
    </submittedName>
</protein>
<feature type="transmembrane region" description="Helical" evidence="5">
    <location>
        <begin position="140"/>
        <end position="159"/>
    </location>
</feature>
<dbReference type="Pfam" id="PF01758">
    <property type="entry name" value="SBF"/>
    <property type="match status" value="1"/>
</dbReference>
<dbReference type="EMBL" id="FZPD01000002">
    <property type="protein sequence ID" value="SNS86871.1"/>
    <property type="molecule type" value="Genomic_DNA"/>
</dbReference>
<dbReference type="PANTHER" id="PTHR10361">
    <property type="entry name" value="SODIUM-BILE ACID COTRANSPORTER"/>
    <property type="match status" value="1"/>
</dbReference>
<dbReference type="GO" id="GO:0016020">
    <property type="term" value="C:membrane"/>
    <property type="evidence" value="ECO:0007669"/>
    <property type="project" value="UniProtKB-SubCell"/>
</dbReference>
<dbReference type="RefSeq" id="WP_089356317.1">
    <property type="nucleotide sequence ID" value="NZ_FZPD01000002.1"/>
</dbReference>
<keyword evidence="4 5" id="KW-0472">Membrane</keyword>
<gene>
    <name evidence="6" type="ORF">SAMN05421640_1599</name>
</gene>
<dbReference type="PANTHER" id="PTHR10361:SF24">
    <property type="entry name" value="P3 PROTEIN"/>
    <property type="match status" value="1"/>
</dbReference>
<evidence type="ECO:0000256" key="1">
    <source>
        <dbReference type="ARBA" id="ARBA00004141"/>
    </source>
</evidence>